<evidence type="ECO:0000256" key="4">
    <source>
        <dbReference type="ARBA" id="ARBA00023306"/>
    </source>
</evidence>
<dbReference type="GO" id="GO:0060090">
    <property type="term" value="F:molecular adaptor activity"/>
    <property type="evidence" value="ECO:0007669"/>
    <property type="project" value="TreeGrafter"/>
</dbReference>
<gene>
    <name evidence="5" type="ORF">Dsin_001153</name>
</gene>
<dbReference type="Proteomes" id="UP001281410">
    <property type="component" value="Unassembled WGS sequence"/>
</dbReference>
<dbReference type="GO" id="GO:0005680">
    <property type="term" value="C:anaphase-promoting complex"/>
    <property type="evidence" value="ECO:0007669"/>
    <property type="project" value="InterPro"/>
</dbReference>
<dbReference type="Gene3D" id="1.25.10.10">
    <property type="entry name" value="Leucine-rich Repeat Variant"/>
    <property type="match status" value="1"/>
</dbReference>
<dbReference type="EMBL" id="JANJYJ010000001">
    <property type="protein sequence ID" value="KAK3229272.1"/>
    <property type="molecule type" value="Genomic_DNA"/>
</dbReference>
<evidence type="ECO:0000256" key="1">
    <source>
        <dbReference type="ARBA" id="ARBA00010547"/>
    </source>
</evidence>
<evidence type="ECO:0000313" key="6">
    <source>
        <dbReference type="Proteomes" id="UP001281410"/>
    </source>
</evidence>
<comment type="similarity">
    <text evidence="1">Belongs to the APC1 family.</text>
</comment>
<keyword evidence="2" id="KW-0132">Cell division</keyword>
<dbReference type="GO" id="GO:0007091">
    <property type="term" value="P:metaphase/anaphase transition of mitotic cell cycle"/>
    <property type="evidence" value="ECO:0007669"/>
    <property type="project" value="TreeGrafter"/>
</dbReference>
<dbReference type="AlphaFoldDB" id="A0AAE0B4L0"/>
<keyword evidence="6" id="KW-1185">Reference proteome</keyword>
<dbReference type="GO" id="GO:0070979">
    <property type="term" value="P:protein K11-linked ubiquitination"/>
    <property type="evidence" value="ECO:0007669"/>
    <property type="project" value="TreeGrafter"/>
</dbReference>
<keyword evidence="3" id="KW-0498">Mitosis</keyword>
<dbReference type="PANTHER" id="PTHR12827:SF3">
    <property type="entry name" value="ANAPHASE-PROMOTING COMPLEX SUBUNIT 1"/>
    <property type="match status" value="1"/>
</dbReference>
<name>A0AAE0B4L0_9ROSI</name>
<dbReference type="PANTHER" id="PTHR12827">
    <property type="entry name" value="MEIOTIC CHECKPOINT REGULATOR TSG24 FAMILY MEMBER"/>
    <property type="match status" value="1"/>
</dbReference>
<keyword evidence="4" id="KW-0131">Cell cycle</keyword>
<dbReference type="GO" id="GO:0051301">
    <property type="term" value="P:cell division"/>
    <property type="evidence" value="ECO:0007669"/>
    <property type="project" value="UniProtKB-KW"/>
</dbReference>
<evidence type="ECO:0000313" key="5">
    <source>
        <dbReference type="EMBL" id="KAK3229272.1"/>
    </source>
</evidence>
<sequence>MLGLSASYRGAMQPSISKSLYVHIPARHPRSVELEVQPIFQSAALMSVGLLYEGSAHPQTMQILLSEIGRRSGGDNVLEREGHAVSAGFALGLVALGQGDDALGFTDTMVGRLFHYIGGKEVHNERSHFLSLSTDEHSRSAGQMMDGTDGQC</sequence>
<dbReference type="GO" id="GO:0031145">
    <property type="term" value="P:anaphase-promoting complex-dependent catabolic process"/>
    <property type="evidence" value="ECO:0007669"/>
    <property type="project" value="TreeGrafter"/>
</dbReference>
<protein>
    <recommendedName>
        <fullName evidence="7">Anaphase-promoting complex subunit 1</fullName>
    </recommendedName>
</protein>
<organism evidence="5 6">
    <name type="scientific">Dipteronia sinensis</name>
    <dbReference type="NCBI Taxonomy" id="43782"/>
    <lineage>
        <taxon>Eukaryota</taxon>
        <taxon>Viridiplantae</taxon>
        <taxon>Streptophyta</taxon>
        <taxon>Embryophyta</taxon>
        <taxon>Tracheophyta</taxon>
        <taxon>Spermatophyta</taxon>
        <taxon>Magnoliopsida</taxon>
        <taxon>eudicotyledons</taxon>
        <taxon>Gunneridae</taxon>
        <taxon>Pentapetalae</taxon>
        <taxon>rosids</taxon>
        <taxon>malvids</taxon>
        <taxon>Sapindales</taxon>
        <taxon>Sapindaceae</taxon>
        <taxon>Hippocastanoideae</taxon>
        <taxon>Acereae</taxon>
        <taxon>Dipteronia</taxon>
    </lineage>
</organism>
<dbReference type="InterPro" id="IPR024990">
    <property type="entry name" value="Apc1"/>
</dbReference>
<reference evidence="5" key="1">
    <citation type="journal article" date="2023" name="Plant J.">
        <title>Genome sequences and population genomics provide insights into the demographic history, inbreeding, and mutation load of two 'living fossil' tree species of Dipteronia.</title>
        <authorList>
            <person name="Feng Y."/>
            <person name="Comes H.P."/>
            <person name="Chen J."/>
            <person name="Zhu S."/>
            <person name="Lu R."/>
            <person name="Zhang X."/>
            <person name="Li P."/>
            <person name="Qiu J."/>
            <person name="Olsen K.M."/>
            <person name="Qiu Y."/>
        </authorList>
    </citation>
    <scope>NUCLEOTIDE SEQUENCE</scope>
    <source>
        <strain evidence="5">NBL</strain>
    </source>
</reference>
<evidence type="ECO:0000256" key="3">
    <source>
        <dbReference type="ARBA" id="ARBA00022776"/>
    </source>
</evidence>
<proteinExistence type="inferred from homology"/>
<evidence type="ECO:0008006" key="7">
    <source>
        <dbReference type="Google" id="ProtNLM"/>
    </source>
</evidence>
<dbReference type="InterPro" id="IPR011989">
    <property type="entry name" value="ARM-like"/>
</dbReference>
<accession>A0AAE0B4L0</accession>
<evidence type="ECO:0000256" key="2">
    <source>
        <dbReference type="ARBA" id="ARBA00022618"/>
    </source>
</evidence>
<comment type="caution">
    <text evidence="5">The sequence shown here is derived from an EMBL/GenBank/DDBJ whole genome shotgun (WGS) entry which is preliminary data.</text>
</comment>